<dbReference type="InterPro" id="IPR053245">
    <property type="entry name" value="MitoProcess-Associated"/>
</dbReference>
<dbReference type="SUPFAM" id="SSF50985">
    <property type="entry name" value="RCC1/BLIP-II"/>
    <property type="match status" value="1"/>
</dbReference>
<gene>
    <name evidence="2" type="ORF">K432DRAFT_326557</name>
</gene>
<feature type="repeat" description="RCC1" evidence="1">
    <location>
        <begin position="349"/>
        <end position="410"/>
    </location>
</feature>
<evidence type="ECO:0000256" key="1">
    <source>
        <dbReference type="PROSITE-ProRule" id="PRU00235"/>
    </source>
</evidence>
<evidence type="ECO:0000313" key="3">
    <source>
        <dbReference type="Proteomes" id="UP000250266"/>
    </source>
</evidence>
<protein>
    <submittedName>
        <fullName evidence="2">Mitochondrial protein-like protein Fmp25</fullName>
    </submittedName>
</protein>
<dbReference type="AlphaFoldDB" id="A0A8E2JG71"/>
<feature type="non-terminal residue" evidence="2">
    <location>
        <position position="596"/>
    </location>
</feature>
<dbReference type="Pfam" id="PF13540">
    <property type="entry name" value="RCC1_2"/>
    <property type="match status" value="1"/>
</dbReference>
<dbReference type="InterPro" id="IPR009091">
    <property type="entry name" value="RCC1/BLIP-II"/>
</dbReference>
<dbReference type="GO" id="GO:0034551">
    <property type="term" value="P:mitochondrial respiratory chain complex III assembly"/>
    <property type="evidence" value="ECO:0007669"/>
    <property type="project" value="TreeGrafter"/>
</dbReference>
<proteinExistence type="predicted"/>
<dbReference type="PANTHER" id="PTHR47563">
    <property type="entry name" value="PROTEIN FMP25, MITOCHONDRIAL"/>
    <property type="match status" value="1"/>
</dbReference>
<dbReference type="InterPro" id="IPR000408">
    <property type="entry name" value="Reg_chr_condens"/>
</dbReference>
<dbReference type="PROSITE" id="PS50012">
    <property type="entry name" value="RCC1_3"/>
    <property type="match status" value="3"/>
</dbReference>
<evidence type="ECO:0000313" key="2">
    <source>
        <dbReference type="EMBL" id="OCK81333.1"/>
    </source>
</evidence>
<dbReference type="Gene3D" id="2.130.10.30">
    <property type="entry name" value="Regulator of chromosome condensation 1/beta-lactamase-inhibitor protein II"/>
    <property type="match status" value="1"/>
</dbReference>
<accession>A0A8E2JG71</accession>
<keyword evidence="3" id="KW-1185">Reference proteome</keyword>
<name>A0A8E2JG71_9PEZI</name>
<reference evidence="2 3" key="1">
    <citation type="journal article" date="2016" name="Nat. Commun.">
        <title>Ectomycorrhizal ecology is imprinted in the genome of the dominant symbiotic fungus Cenococcum geophilum.</title>
        <authorList>
            <consortium name="DOE Joint Genome Institute"/>
            <person name="Peter M."/>
            <person name="Kohler A."/>
            <person name="Ohm R.A."/>
            <person name="Kuo A."/>
            <person name="Krutzmann J."/>
            <person name="Morin E."/>
            <person name="Arend M."/>
            <person name="Barry K.W."/>
            <person name="Binder M."/>
            <person name="Choi C."/>
            <person name="Clum A."/>
            <person name="Copeland A."/>
            <person name="Grisel N."/>
            <person name="Haridas S."/>
            <person name="Kipfer T."/>
            <person name="LaButti K."/>
            <person name="Lindquist E."/>
            <person name="Lipzen A."/>
            <person name="Maire R."/>
            <person name="Meier B."/>
            <person name="Mihaltcheva S."/>
            <person name="Molinier V."/>
            <person name="Murat C."/>
            <person name="Poggeler S."/>
            <person name="Quandt C.A."/>
            <person name="Sperisen C."/>
            <person name="Tritt A."/>
            <person name="Tisserant E."/>
            <person name="Crous P.W."/>
            <person name="Henrissat B."/>
            <person name="Nehls U."/>
            <person name="Egli S."/>
            <person name="Spatafora J.W."/>
            <person name="Grigoriev I.V."/>
            <person name="Martin F.M."/>
        </authorList>
    </citation>
    <scope>NUCLEOTIDE SEQUENCE [LARGE SCALE GENOMIC DNA]</scope>
    <source>
        <strain evidence="2 3">CBS 459.81</strain>
    </source>
</reference>
<dbReference type="OrthoDB" id="10256179at2759"/>
<dbReference type="EMBL" id="KV744925">
    <property type="protein sequence ID" value="OCK81333.1"/>
    <property type="molecule type" value="Genomic_DNA"/>
</dbReference>
<dbReference type="PANTHER" id="PTHR47563:SF1">
    <property type="entry name" value="PROTEIN FMP25, MITOCHONDRIAL"/>
    <property type="match status" value="1"/>
</dbReference>
<dbReference type="FunFam" id="2.130.10.30:FF:000027">
    <property type="entry name" value="Protein FMP25, mitochondrial"/>
    <property type="match status" value="1"/>
</dbReference>
<feature type="repeat" description="RCC1" evidence="1">
    <location>
        <begin position="285"/>
        <end position="348"/>
    </location>
</feature>
<dbReference type="GO" id="GO:0005743">
    <property type="term" value="C:mitochondrial inner membrane"/>
    <property type="evidence" value="ECO:0007669"/>
    <property type="project" value="TreeGrafter"/>
</dbReference>
<feature type="repeat" description="RCC1" evidence="1">
    <location>
        <begin position="433"/>
        <end position="498"/>
    </location>
</feature>
<sequence length="596" mass="65874">MLHFKSLPRAIPRTQRIPRECRNFRSGFASKNNDNTRIAIHPYAHRRQQHFVRSIATVTTLGAIATGWQWYTGERIYREVHAEEPPVEAELEFERPRKRTVSKEDNRDMISSQHLQVKRSWENPGVYAWGSNSGRVVAPDSDDAIVKTPRRIPFFDGVLLRDIKMDRNFAAAIDEKGDLLQWGTAFSEDTVQPTPTLRGKNLISITLSRDRIVALSASGTVYSLPVSQSEQKTGPKPTSTSWLPFWTSSNNISYRTLTPANLAWNERVTAIAGGLEHVLVLTSRGRLYSAAAGSQDFPSKGQLGIPGLTWQTRPPGSYDQCHEITTLRGFNISKIAAGDYHSLASDKDGRVFAFGDNSLGQLGFDYNADSSIVDAPSLLPLQKLYAGSSQTPRVTNVFAGGYTSYFTVDATTNSSHSPSSPSTPQRGLGRITADTFSCGQGLWGQLGTGRWIHFQSTPTRIPALSGLFEYSERTSSVIPIRLSRLSVGATHAAAVMDNVTHLSATPHSSPNDTNWGNDILFFGNNEFYQLGTGKRNNVAQPVYIQPLDAAAEKAVRGRGETHRFQITPRARVRVAGRWVEFEQRVECGRGVTAVYS</sequence>
<organism evidence="2 3">
    <name type="scientific">Lepidopterella palustris CBS 459.81</name>
    <dbReference type="NCBI Taxonomy" id="1314670"/>
    <lineage>
        <taxon>Eukaryota</taxon>
        <taxon>Fungi</taxon>
        <taxon>Dikarya</taxon>
        <taxon>Ascomycota</taxon>
        <taxon>Pezizomycotina</taxon>
        <taxon>Dothideomycetes</taxon>
        <taxon>Pleosporomycetidae</taxon>
        <taxon>Mytilinidiales</taxon>
        <taxon>Argynnaceae</taxon>
        <taxon>Lepidopterella</taxon>
    </lineage>
</organism>
<dbReference type="Proteomes" id="UP000250266">
    <property type="component" value="Unassembled WGS sequence"/>
</dbReference>